<keyword evidence="6" id="KW-1185">Reference proteome</keyword>
<gene>
    <name evidence="5" type="ORF">ARMOST_20084</name>
</gene>
<feature type="compositionally biased region" description="Basic and acidic residues" evidence="3">
    <location>
        <begin position="265"/>
        <end position="278"/>
    </location>
</feature>
<feature type="domain" description="CCHC-type" evidence="4">
    <location>
        <begin position="85"/>
        <end position="101"/>
    </location>
</feature>
<accession>A0A284S6C9</accession>
<dbReference type="GO" id="GO:0008270">
    <property type="term" value="F:zinc ion binding"/>
    <property type="evidence" value="ECO:0007669"/>
    <property type="project" value="UniProtKB-KW"/>
</dbReference>
<feature type="compositionally biased region" description="Polar residues" evidence="3">
    <location>
        <begin position="357"/>
        <end position="372"/>
    </location>
</feature>
<evidence type="ECO:0000313" key="6">
    <source>
        <dbReference type="Proteomes" id="UP000219338"/>
    </source>
</evidence>
<sequence length="439" mass="46859">MNQGRDIPGDYNEWKARIILIRPPHKNSTTATSNPKAGGTTSSSTPKAPSSAANPGRDSSGRWTTFGGAGKPMDIDVAKLRAEGRCFRCHEKGHMGKDCPKKKDYRDIRSVQATNEPVTESKVEEDLHTGTSSNPTCIQRTNILSTHSNIPRLRAPAFNVSSTTSTPVTESQNRYTALSVEECNDDNDIPLKGCTDASPARAEAKAVKPAGHEAESLPTLPKLTCRQTGAKRPTSNLRGETQPVKVSDKKSPTIVTPIDTASLPRRTDGTQAESRDSTCEVSSPHEQAAQTFRSAITTADVESQLDGETTASLPGQERGTRNEEATAHPALTKAQTTNSKEYEGCCSPRVGDKKARTGNSDGQGETGNSTFAVQAHPARGGLPSTRDGDRSIPPLKEQGSAKVQKRPAAGQDSASAQAVKRGHSVDTPSMRSHLDFVIL</sequence>
<dbReference type="OrthoDB" id="2681631at2759"/>
<feature type="region of interest" description="Disordered" evidence="3">
    <location>
        <begin position="21"/>
        <end position="71"/>
    </location>
</feature>
<dbReference type="AlphaFoldDB" id="A0A284S6C9"/>
<dbReference type="SMART" id="SM00343">
    <property type="entry name" value="ZnF_C2HC"/>
    <property type="match status" value="1"/>
</dbReference>
<protein>
    <recommendedName>
        <fullName evidence="4">CCHC-type domain-containing protein</fullName>
    </recommendedName>
</protein>
<feature type="compositionally biased region" description="Polar residues" evidence="3">
    <location>
        <begin position="279"/>
        <end position="313"/>
    </location>
</feature>
<feature type="region of interest" description="Disordered" evidence="3">
    <location>
        <begin position="209"/>
        <end position="431"/>
    </location>
</feature>
<keyword evidence="2" id="KW-0863">Zinc-finger</keyword>
<dbReference type="SUPFAM" id="SSF57756">
    <property type="entry name" value="Retrovirus zinc finger-like domains"/>
    <property type="match status" value="1"/>
</dbReference>
<dbReference type="PROSITE" id="PS50158">
    <property type="entry name" value="ZF_CCHC"/>
    <property type="match status" value="1"/>
</dbReference>
<evidence type="ECO:0000256" key="2">
    <source>
        <dbReference type="PROSITE-ProRule" id="PRU00047"/>
    </source>
</evidence>
<organism evidence="5 6">
    <name type="scientific">Armillaria ostoyae</name>
    <name type="common">Armillaria root rot fungus</name>
    <dbReference type="NCBI Taxonomy" id="47428"/>
    <lineage>
        <taxon>Eukaryota</taxon>
        <taxon>Fungi</taxon>
        <taxon>Dikarya</taxon>
        <taxon>Basidiomycota</taxon>
        <taxon>Agaricomycotina</taxon>
        <taxon>Agaricomycetes</taxon>
        <taxon>Agaricomycetidae</taxon>
        <taxon>Agaricales</taxon>
        <taxon>Marasmiineae</taxon>
        <taxon>Physalacriaceae</taxon>
        <taxon>Armillaria</taxon>
    </lineage>
</organism>
<dbReference type="GO" id="GO:0006397">
    <property type="term" value="P:mRNA processing"/>
    <property type="evidence" value="ECO:0007669"/>
    <property type="project" value="UniProtKB-KW"/>
</dbReference>
<reference evidence="6" key="1">
    <citation type="journal article" date="2017" name="Nat. Ecol. Evol.">
        <title>Genome expansion and lineage-specific genetic innovations in the forest pathogenic fungi Armillaria.</title>
        <authorList>
            <person name="Sipos G."/>
            <person name="Prasanna A.N."/>
            <person name="Walter M.C."/>
            <person name="O'Connor E."/>
            <person name="Balint B."/>
            <person name="Krizsan K."/>
            <person name="Kiss B."/>
            <person name="Hess J."/>
            <person name="Varga T."/>
            <person name="Slot J."/>
            <person name="Riley R."/>
            <person name="Boka B."/>
            <person name="Rigling D."/>
            <person name="Barry K."/>
            <person name="Lee J."/>
            <person name="Mihaltcheva S."/>
            <person name="LaButti K."/>
            <person name="Lipzen A."/>
            <person name="Waldron R."/>
            <person name="Moloney N.M."/>
            <person name="Sperisen C."/>
            <person name="Kredics L."/>
            <person name="Vagvoelgyi C."/>
            <person name="Patrignani A."/>
            <person name="Fitzpatrick D."/>
            <person name="Nagy I."/>
            <person name="Doyle S."/>
            <person name="Anderson J.B."/>
            <person name="Grigoriev I.V."/>
            <person name="Gueldener U."/>
            <person name="Muensterkoetter M."/>
            <person name="Nagy L.G."/>
        </authorList>
    </citation>
    <scope>NUCLEOTIDE SEQUENCE [LARGE SCALE GENOMIC DNA]</scope>
    <source>
        <strain evidence="6">C18/9</strain>
    </source>
</reference>
<dbReference type="EMBL" id="FUEG01000035">
    <property type="protein sequence ID" value="SJL16558.1"/>
    <property type="molecule type" value="Genomic_DNA"/>
</dbReference>
<proteinExistence type="predicted"/>
<feature type="compositionally biased region" description="Basic and acidic residues" evidence="3">
    <location>
        <begin position="119"/>
        <end position="128"/>
    </location>
</feature>
<keyword evidence="1" id="KW-0507">mRNA processing</keyword>
<dbReference type="InterPro" id="IPR001878">
    <property type="entry name" value="Znf_CCHC"/>
</dbReference>
<dbReference type="InterPro" id="IPR036875">
    <property type="entry name" value="Znf_CCHC_sf"/>
</dbReference>
<keyword evidence="2" id="KW-0479">Metal-binding</keyword>
<dbReference type="Proteomes" id="UP000219338">
    <property type="component" value="Unassembled WGS sequence"/>
</dbReference>
<dbReference type="GO" id="GO:0003676">
    <property type="term" value="F:nucleic acid binding"/>
    <property type="evidence" value="ECO:0007669"/>
    <property type="project" value="InterPro"/>
</dbReference>
<name>A0A284S6C9_ARMOS</name>
<evidence type="ECO:0000259" key="4">
    <source>
        <dbReference type="PROSITE" id="PS50158"/>
    </source>
</evidence>
<keyword evidence="2" id="KW-0862">Zinc</keyword>
<dbReference type="Gene3D" id="4.10.60.10">
    <property type="entry name" value="Zinc finger, CCHC-type"/>
    <property type="match status" value="1"/>
</dbReference>
<feature type="region of interest" description="Disordered" evidence="3">
    <location>
        <begin position="114"/>
        <end position="137"/>
    </location>
</feature>
<evidence type="ECO:0000313" key="5">
    <source>
        <dbReference type="EMBL" id="SJL16558.1"/>
    </source>
</evidence>
<evidence type="ECO:0000256" key="3">
    <source>
        <dbReference type="SAM" id="MobiDB-lite"/>
    </source>
</evidence>
<evidence type="ECO:0000256" key="1">
    <source>
        <dbReference type="ARBA" id="ARBA00022664"/>
    </source>
</evidence>
<feature type="compositionally biased region" description="Low complexity" evidence="3">
    <location>
        <begin position="35"/>
        <end position="53"/>
    </location>
</feature>